<dbReference type="PANTHER" id="PTHR36437">
    <property type="entry name" value="GLYOXALASE/BLEOMYCIN RESISTANCE PROTEIN/DIOXYGENASE"/>
    <property type="match status" value="1"/>
</dbReference>
<dbReference type="InterPro" id="IPR004360">
    <property type="entry name" value="Glyas_Fos-R_dOase_dom"/>
</dbReference>
<name>A0A502I6J9_BRELA</name>
<dbReference type="OrthoDB" id="9794917at2"/>
<protein>
    <submittedName>
        <fullName evidence="1">VOC family protein</fullName>
    </submittedName>
</protein>
<reference evidence="1 2" key="1">
    <citation type="submission" date="2018-11" db="EMBL/GenBank/DDBJ databases">
        <title>Phylogenetic determinants of toxin gene distribution in genomes of Brevibacillus laterosporus.</title>
        <authorList>
            <person name="Glare T.R."/>
            <person name="Durrant A."/>
            <person name="Berry C."/>
            <person name="Palma L."/>
            <person name="Ormskirk M."/>
            <person name="Cox M.O."/>
        </authorList>
    </citation>
    <scope>NUCLEOTIDE SEQUENCE [LARGE SCALE GENOMIC DNA]</scope>
    <source>
        <strain evidence="1 2">1821L</strain>
    </source>
</reference>
<proteinExistence type="predicted"/>
<accession>A0A502I6J9</accession>
<dbReference type="EMBL" id="CP033464">
    <property type="protein sequence ID" value="QDX94058.1"/>
    <property type="molecule type" value="Genomic_DNA"/>
</dbReference>
<dbReference type="SUPFAM" id="SSF54593">
    <property type="entry name" value="Glyoxalase/Bleomycin resistance protein/Dihydroxybiphenyl dioxygenase"/>
    <property type="match status" value="1"/>
</dbReference>
<evidence type="ECO:0000313" key="2">
    <source>
        <dbReference type="Proteomes" id="UP000319432"/>
    </source>
</evidence>
<evidence type="ECO:0000313" key="1">
    <source>
        <dbReference type="EMBL" id="QDX94058.1"/>
    </source>
</evidence>
<dbReference type="PANTHER" id="PTHR36437:SF2">
    <property type="entry name" value="GLYOXALASE_BLEOMYCIN RESISTANCE PROTEIN_DIOXYGENASE"/>
    <property type="match status" value="1"/>
</dbReference>
<sequence>MKIKLTSIFVDDQDKALTFYTEILGFVKKNELPAGEFKWLTVVSPEGPDDIELLLEPLGHPAAKTFQKEMFEAGIPLTAFAVEDIHKEYERMKKRGVVFKTKPIDMGGTAIAVFNDTCGNLIQLFQG</sequence>
<dbReference type="Pfam" id="PF00903">
    <property type="entry name" value="Glyoxalase"/>
    <property type="match status" value="1"/>
</dbReference>
<dbReference type="PROSITE" id="PS51819">
    <property type="entry name" value="VOC"/>
    <property type="match status" value="1"/>
</dbReference>
<keyword evidence="2" id="KW-1185">Reference proteome</keyword>
<dbReference type="CDD" id="cd07263">
    <property type="entry name" value="VOC_like"/>
    <property type="match status" value="1"/>
</dbReference>
<dbReference type="AlphaFoldDB" id="A0A502I6J9"/>
<gene>
    <name evidence="1" type="ORF">EEL30_18250</name>
</gene>
<organism evidence="1 2">
    <name type="scientific">Brevibacillus laterosporus</name>
    <name type="common">Bacillus laterosporus</name>
    <dbReference type="NCBI Taxonomy" id="1465"/>
    <lineage>
        <taxon>Bacteria</taxon>
        <taxon>Bacillati</taxon>
        <taxon>Bacillota</taxon>
        <taxon>Bacilli</taxon>
        <taxon>Bacillales</taxon>
        <taxon>Paenibacillaceae</taxon>
        <taxon>Brevibacillus</taxon>
    </lineage>
</organism>
<dbReference type="Proteomes" id="UP000319432">
    <property type="component" value="Chromosome"/>
</dbReference>
<dbReference type="Gene3D" id="3.10.180.10">
    <property type="entry name" value="2,3-Dihydroxybiphenyl 1,2-Dioxygenase, domain 1"/>
    <property type="match status" value="1"/>
</dbReference>
<dbReference type="InterPro" id="IPR029068">
    <property type="entry name" value="Glyas_Bleomycin-R_OHBP_Dase"/>
</dbReference>
<dbReference type="InterPro" id="IPR037523">
    <property type="entry name" value="VOC_core"/>
</dbReference>